<keyword evidence="2" id="KW-1185">Reference proteome</keyword>
<name>A0A0Q3WT11_9BACI</name>
<sequence length="61" mass="7081">MFYFKNKVNIFLDRKVRIPLENVSKVFSFLTGAIVSKVSGSYVGRYSLYFLSFKNKVSMDT</sequence>
<gene>
    <name evidence="1" type="ORF">AN964_21595</name>
</gene>
<comment type="caution">
    <text evidence="1">The sequence shown here is derived from an EMBL/GenBank/DDBJ whole genome shotgun (WGS) entry which is preliminary data.</text>
</comment>
<evidence type="ECO:0000313" key="1">
    <source>
        <dbReference type="EMBL" id="KQL51541.1"/>
    </source>
</evidence>
<dbReference type="EMBL" id="LJJC01000006">
    <property type="protein sequence ID" value="KQL51541.1"/>
    <property type="molecule type" value="Genomic_DNA"/>
</dbReference>
<proteinExistence type="predicted"/>
<dbReference type="PATRIC" id="fig|157838.3.peg.4750"/>
<accession>A0A0Q3WT11</accession>
<reference evidence="1 2" key="1">
    <citation type="submission" date="2015-09" db="EMBL/GenBank/DDBJ databases">
        <title>Genome sequencing project for genomic taxonomy and phylogenomics of Bacillus-like bacteria.</title>
        <authorList>
            <person name="Liu B."/>
            <person name="Wang J."/>
            <person name="Zhu Y."/>
            <person name="Liu G."/>
            <person name="Chen Q."/>
            <person name="Chen Z."/>
            <person name="Lan J."/>
            <person name="Che J."/>
            <person name="Ge C."/>
            <person name="Shi H."/>
            <person name="Pan Z."/>
            <person name="Liu X."/>
        </authorList>
    </citation>
    <scope>NUCLEOTIDE SEQUENCE [LARGE SCALE GENOMIC DNA]</scope>
    <source>
        <strain evidence="1 2">LMG 18435</strain>
    </source>
</reference>
<organism evidence="1 2">
    <name type="scientific">Heyndrickxia shackletonii</name>
    <dbReference type="NCBI Taxonomy" id="157838"/>
    <lineage>
        <taxon>Bacteria</taxon>
        <taxon>Bacillati</taxon>
        <taxon>Bacillota</taxon>
        <taxon>Bacilli</taxon>
        <taxon>Bacillales</taxon>
        <taxon>Bacillaceae</taxon>
        <taxon>Heyndrickxia</taxon>
    </lineage>
</organism>
<evidence type="ECO:0000313" key="2">
    <source>
        <dbReference type="Proteomes" id="UP000051888"/>
    </source>
</evidence>
<protein>
    <submittedName>
        <fullName evidence="1">Uncharacterized protein</fullName>
    </submittedName>
</protein>
<dbReference type="Proteomes" id="UP000051888">
    <property type="component" value="Unassembled WGS sequence"/>
</dbReference>
<dbReference type="AlphaFoldDB" id="A0A0Q3WT11"/>